<dbReference type="PANTHER" id="PTHR32170">
    <property type="entry name" value="PROTEASOME ACTIVATOR COMPLEX SUBUNIT 4"/>
    <property type="match status" value="1"/>
</dbReference>
<feature type="domain" description="Proteasome activator complex subunit 4 C-terminal" evidence="1">
    <location>
        <begin position="207"/>
        <end position="292"/>
    </location>
</feature>
<dbReference type="PANTHER" id="PTHR32170:SF3">
    <property type="entry name" value="PROTEASOME ACTIVATOR COMPLEX SUBUNIT 4"/>
    <property type="match status" value="1"/>
</dbReference>
<dbReference type="InterPro" id="IPR021843">
    <property type="entry name" value="PSME4_C"/>
</dbReference>
<proteinExistence type="predicted"/>
<dbReference type="GO" id="GO:0016504">
    <property type="term" value="F:peptidase activator activity"/>
    <property type="evidence" value="ECO:0007669"/>
    <property type="project" value="InterPro"/>
</dbReference>
<reference evidence="2 3" key="1">
    <citation type="journal article" date="2013" name="Curr. Biol.">
        <title>The Genome of the Foraminiferan Reticulomyxa filosa.</title>
        <authorList>
            <person name="Glockner G."/>
            <person name="Hulsmann N."/>
            <person name="Schleicher M."/>
            <person name="Noegel A.A."/>
            <person name="Eichinger L."/>
            <person name="Gallinger C."/>
            <person name="Pawlowski J."/>
            <person name="Sierra R."/>
            <person name="Euteneuer U."/>
            <person name="Pillet L."/>
            <person name="Moustafa A."/>
            <person name="Platzer M."/>
            <person name="Groth M."/>
            <person name="Szafranski K."/>
            <person name="Schliwa M."/>
        </authorList>
    </citation>
    <scope>NUCLEOTIDE SEQUENCE [LARGE SCALE GENOMIC DNA]</scope>
</reference>
<dbReference type="Proteomes" id="UP000023152">
    <property type="component" value="Unassembled WGS sequence"/>
</dbReference>
<dbReference type="GO" id="GO:0010499">
    <property type="term" value="P:proteasomal ubiquitin-independent protein catabolic process"/>
    <property type="evidence" value="ECO:0007669"/>
    <property type="project" value="TreeGrafter"/>
</dbReference>
<organism evidence="2 3">
    <name type="scientific">Reticulomyxa filosa</name>
    <dbReference type="NCBI Taxonomy" id="46433"/>
    <lineage>
        <taxon>Eukaryota</taxon>
        <taxon>Sar</taxon>
        <taxon>Rhizaria</taxon>
        <taxon>Retaria</taxon>
        <taxon>Foraminifera</taxon>
        <taxon>Monothalamids</taxon>
        <taxon>Reticulomyxidae</taxon>
        <taxon>Reticulomyxa</taxon>
    </lineage>
</organism>
<dbReference type="GO" id="GO:0005634">
    <property type="term" value="C:nucleus"/>
    <property type="evidence" value="ECO:0007669"/>
    <property type="project" value="TreeGrafter"/>
</dbReference>
<comment type="caution">
    <text evidence="2">The sequence shown here is derived from an EMBL/GenBank/DDBJ whole genome shotgun (WGS) entry which is preliminary data.</text>
</comment>
<sequence length="293" mass="34074">IEQRVKKISLRKQKVNNKKNYKKLTMFIRPCQKIFSALQTKFTTLRTFFFTQHRKDSFTVSLLQTAVKHIAWTPFRTNEISQIIELLFDETKRDSKLPPCLNSDAWNTRKNAVAFLTIFVARSGNLLDAKSSDAIVEYILQRGFQDKQLEVRNEYKKLLSILIQSSHLREADHIQKLIQQCIKLADTKLPKPNTKDDSRDDVDLKIRKKHAGVLGLSAVVESFPYTVPEWIPNVVSHLCRLDREKDPIGPTAKKTIAEFKRTHNDEWNTFKKLFTEEQLQDLQDVGALHSYFS</sequence>
<dbReference type="Pfam" id="PF11919">
    <property type="entry name" value="PSME4_C"/>
    <property type="match status" value="1"/>
</dbReference>
<dbReference type="GO" id="GO:0070628">
    <property type="term" value="F:proteasome binding"/>
    <property type="evidence" value="ECO:0007669"/>
    <property type="project" value="InterPro"/>
</dbReference>
<keyword evidence="3" id="KW-1185">Reference proteome</keyword>
<dbReference type="InterPro" id="IPR016024">
    <property type="entry name" value="ARM-type_fold"/>
</dbReference>
<dbReference type="GO" id="GO:0005829">
    <property type="term" value="C:cytosol"/>
    <property type="evidence" value="ECO:0007669"/>
    <property type="project" value="TreeGrafter"/>
</dbReference>
<feature type="non-terminal residue" evidence="2">
    <location>
        <position position="1"/>
    </location>
</feature>
<gene>
    <name evidence="2" type="ORF">RFI_32230</name>
</gene>
<name>X6LUU5_RETFI</name>
<dbReference type="OrthoDB" id="17907at2759"/>
<accession>X6LUU5</accession>
<dbReference type="SUPFAM" id="SSF48371">
    <property type="entry name" value="ARM repeat"/>
    <property type="match status" value="1"/>
</dbReference>
<dbReference type="InterPro" id="IPR035309">
    <property type="entry name" value="PSME4"/>
</dbReference>
<dbReference type="EMBL" id="ASPP01028444">
    <property type="protein sequence ID" value="ETO05166.1"/>
    <property type="molecule type" value="Genomic_DNA"/>
</dbReference>
<evidence type="ECO:0000313" key="2">
    <source>
        <dbReference type="EMBL" id="ETO05166.1"/>
    </source>
</evidence>
<evidence type="ECO:0000259" key="1">
    <source>
        <dbReference type="Pfam" id="PF11919"/>
    </source>
</evidence>
<protein>
    <recommendedName>
        <fullName evidence="1">Proteasome activator complex subunit 4 C-terminal domain-containing protein</fullName>
    </recommendedName>
</protein>
<evidence type="ECO:0000313" key="3">
    <source>
        <dbReference type="Proteomes" id="UP000023152"/>
    </source>
</evidence>
<dbReference type="AlphaFoldDB" id="X6LUU5"/>